<dbReference type="SUPFAM" id="SSF48726">
    <property type="entry name" value="Immunoglobulin"/>
    <property type="match status" value="1"/>
</dbReference>
<dbReference type="Proteomes" id="UP000472241">
    <property type="component" value="Unplaced"/>
</dbReference>
<dbReference type="PANTHER" id="PTHR19367:SF24">
    <property type="entry name" value="T CELL RECEPTOR ALPHA VARIABLE 8-4"/>
    <property type="match status" value="1"/>
</dbReference>
<keyword evidence="2" id="KW-1064">Adaptive immunity</keyword>
<feature type="signal peptide" evidence="7">
    <location>
        <begin position="1"/>
        <end position="18"/>
    </location>
</feature>
<feature type="domain" description="Ig-like" evidence="8">
    <location>
        <begin position="26"/>
        <end position="136"/>
    </location>
</feature>
<dbReference type="Gene3D" id="2.60.40.10">
    <property type="entry name" value="Immunoglobulins"/>
    <property type="match status" value="1"/>
</dbReference>
<dbReference type="InterPro" id="IPR013106">
    <property type="entry name" value="Ig_V-set"/>
</dbReference>
<accession>A0A667GF90</accession>
<dbReference type="GO" id="GO:0042101">
    <property type="term" value="C:T cell receptor complex"/>
    <property type="evidence" value="ECO:0007669"/>
    <property type="project" value="UniProtKB-KW"/>
</dbReference>
<dbReference type="Ensembl" id="ENSLCNT00005006546.1">
    <property type="protein sequence ID" value="ENSLCNP00005005812.1"/>
    <property type="gene ID" value="ENSLCNG00005003889.1"/>
</dbReference>
<dbReference type="InterPro" id="IPR013783">
    <property type="entry name" value="Ig-like_fold"/>
</dbReference>
<reference evidence="9" key="2">
    <citation type="submission" date="2025-09" db="UniProtKB">
        <authorList>
            <consortium name="Ensembl"/>
        </authorList>
    </citation>
    <scope>IDENTIFICATION</scope>
</reference>
<dbReference type="PROSITE" id="PS50835">
    <property type="entry name" value="IG_LIKE"/>
    <property type="match status" value="1"/>
</dbReference>
<dbReference type="GO" id="GO:0002250">
    <property type="term" value="P:adaptive immune response"/>
    <property type="evidence" value="ECO:0007669"/>
    <property type="project" value="UniProtKB-KW"/>
</dbReference>
<keyword evidence="3" id="KW-0675">Receptor</keyword>
<evidence type="ECO:0000256" key="1">
    <source>
        <dbReference type="ARBA" id="ARBA00022729"/>
    </source>
</evidence>
<dbReference type="InterPro" id="IPR051287">
    <property type="entry name" value="TCR_variable_region"/>
</dbReference>
<dbReference type="SMART" id="SM00409">
    <property type="entry name" value="IG"/>
    <property type="match status" value="1"/>
</dbReference>
<evidence type="ECO:0000256" key="2">
    <source>
        <dbReference type="ARBA" id="ARBA00023130"/>
    </source>
</evidence>
<dbReference type="InterPro" id="IPR036179">
    <property type="entry name" value="Ig-like_dom_sf"/>
</dbReference>
<evidence type="ECO:0000256" key="6">
    <source>
        <dbReference type="SAM" id="MobiDB-lite"/>
    </source>
</evidence>
<dbReference type="Pfam" id="PF07686">
    <property type="entry name" value="V-set"/>
    <property type="match status" value="1"/>
</dbReference>
<protein>
    <recommendedName>
        <fullName evidence="8">Ig-like domain-containing protein</fullName>
    </recommendedName>
</protein>
<keyword evidence="10" id="KW-1185">Reference proteome</keyword>
<sequence>MCSVTILLFGMLFTVSNIDVSGGTGAQSVTQPDAQVLVSEGARLELKCNYSSSGTTYVFWYLQYPNQGLQLLLKYISGDTLVKGINGFEAEFKKSETSFHLRKSPALGSDAAEYFCAVSDTVPGSTGGAEHKLPETPQFSETQGHSLTCF</sequence>
<dbReference type="PANTHER" id="PTHR19367">
    <property type="entry name" value="T-CELL RECEPTOR ALPHA CHAIN V REGION"/>
    <property type="match status" value="1"/>
</dbReference>
<keyword evidence="5" id="KW-0391">Immunity</keyword>
<organism evidence="9 10">
    <name type="scientific">Lynx canadensis</name>
    <name type="common">Canada lynx</name>
    <name type="synonym">Felis canadensis</name>
    <dbReference type="NCBI Taxonomy" id="61383"/>
    <lineage>
        <taxon>Eukaryota</taxon>
        <taxon>Metazoa</taxon>
        <taxon>Chordata</taxon>
        <taxon>Craniata</taxon>
        <taxon>Vertebrata</taxon>
        <taxon>Euteleostomi</taxon>
        <taxon>Mammalia</taxon>
        <taxon>Eutheria</taxon>
        <taxon>Laurasiatheria</taxon>
        <taxon>Carnivora</taxon>
        <taxon>Feliformia</taxon>
        <taxon>Felidae</taxon>
        <taxon>Felinae</taxon>
        <taxon>Lynx</taxon>
    </lineage>
</organism>
<dbReference type="AlphaFoldDB" id="A0A667GF90"/>
<reference evidence="9" key="1">
    <citation type="submission" date="2025-08" db="UniProtKB">
        <authorList>
            <consortium name="Ensembl"/>
        </authorList>
    </citation>
    <scope>IDENTIFICATION</scope>
</reference>
<dbReference type="InterPro" id="IPR003599">
    <property type="entry name" value="Ig_sub"/>
</dbReference>
<evidence type="ECO:0000313" key="9">
    <source>
        <dbReference type="Ensembl" id="ENSLCNP00005005812.1"/>
    </source>
</evidence>
<evidence type="ECO:0000313" key="10">
    <source>
        <dbReference type="Proteomes" id="UP000472241"/>
    </source>
</evidence>
<feature type="region of interest" description="Disordered" evidence="6">
    <location>
        <begin position="126"/>
        <end position="150"/>
    </location>
</feature>
<feature type="compositionally biased region" description="Polar residues" evidence="6">
    <location>
        <begin position="137"/>
        <end position="150"/>
    </location>
</feature>
<evidence type="ECO:0000259" key="8">
    <source>
        <dbReference type="PROSITE" id="PS50835"/>
    </source>
</evidence>
<evidence type="ECO:0000256" key="3">
    <source>
        <dbReference type="ARBA" id="ARBA00023170"/>
    </source>
</evidence>
<keyword evidence="1 7" id="KW-0732">Signal</keyword>
<dbReference type="SMART" id="SM00406">
    <property type="entry name" value="IGv"/>
    <property type="match status" value="1"/>
</dbReference>
<evidence type="ECO:0000256" key="4">
    <source>
        <dbReference type="ARBA" id="ARBA00023319"/>
    </source>
</evidence>
<feature type="chain" id="PRO_5025564392" description="Ig-like domain-containing protein" evidence="7">
    <location>
        <begin position="19"/>
        <end position="150"/>
    </location>
</feature>
<keyword evidence="5" id="KW-1279">T cell receptor</keyword>
<proteinExistence type="predicted"/>
<keyword evidence="4" id="KW-0393">Immunoglobulin domain</keyword>
<dbReference type="InterPro" id="IPR007110">
    <property type="entry name" value="Ig-like_dom"/>
</dbReference>
<evidence type="ECO:0000256" key="5">
    <source>
        <dbReference type="ARBA" id="ARBA00043266"/>
    </source>
</evidence>
<evidence type="ECO:0000256" key="7">
    <source>
        <dbReference type="SAM" id="SignalP"/>
    </source>
</evidence>
<name>A0A667GF90_LYNCA</name>